<comment type="caution">
    <text evidence="2">The sequence shown here is derived from an EMBL/GenBank/DDBJ whole genome shotgun (WGS) entry which is preliminary data.</text>
</comment>
<dbReference type="EMBL" id="BAAAPZ010000003">
    <property type="protein sequence ID" value="GAA2092774.1"/>
    <property type="molecule type" value="Genomic_DNA"/>
</dbReference>
<proteinExistence type="predicted"/>
<sequence length="100" mass="11189">MVFAMGPETAKKNDDRSMKPNPTMVRFILFDLLDRRAGLRRGCPFGLLVRTRVLLPGARKRGAHRRGAAEQTDAREQGWRTGGRTGGRPFLSRRTAARAP</sequence>
<gene>
    <name evidence="2" type="ORF">GCM10009823_10730</name>
</gene>
<name>A0ABN2WHQ8_9MICO</name>
<feature type="region of interest" description="Disordered" evidence="1">
    <location>
        <begin position="58"/>
        <end position="100"/>
    </location>
</feature>
<evidence type="ECO:0000256" key="1">
    <source>
        <dbReference type="SAM" id="MobiDB-lite"/>
    </source>
</evidence>
<evidence type="ECO:0000313" key="3">
    <source>
        <dbReference type="Proteomes" id="UP001500984"/>
    </source>
</evidence>
<keyword evidence="3" id="KW-1185">Reference proteome</keyword>
<reference evidence="2 3" key="1">
    <citation type="journal article" date="2019" name="Int. J. Syst. Evol. Microbiol.">
        <title>The Global Catalogue of Microorganisms (GCM) 10K type strain sequencing project: providing services to taxonomists for standard genome sequencing and annotation.</title>
        <authorList>
            <consortium name="The Broad Institute Genomics Platform"/>
            <consortium name="The Broad Institute Genome Sequencing Center for Infectious Disease"/>
            <person name="Wu L."/>
            <person name="Ma J."/>
        </authorList>
    </citation>
    <scope>NUCLEOTIDE SEQUENCE [LARGE SCALE GENOMIC DNA]</scope>
    <source>
        <strain evidence="2 3">JCM 15900</strain>
    </source>
</reference>
<organism evidence="2 3">
    <name type="scientific">Brevibacterium salitolerans</name>
    <dbReference type="NCBI Taxonomy" id="1403566"/>
    <lineage>
        <taxon>Bacteria</taxon>
        <taxon>Bacillati</taxon>
        <taxon>Actinomycetota</taxon>
        <taxon>Actinomycetes</taxon>
        <taxon>Micrococcales</taxon>
        <taxon>Brevibacteriaceae</taxon>
        <taxon>Brevibacterium</taxon>
    </lineage>
</organism>
<feature type="region of interest" description="Disordered" evidence="1">
    <location>
        <begin position="1"/>
        <end position="20"/>
    </location>
</feature>
<protein>
    <submittedName>
        <fullName evidence="2">Uncharacterized protein</fullName>
    </submittedName>
</protein>
<accession>A0ABN2WHQ8</accession>
<evidence type="ECO:0000313" key="2">
    <source>
        <dbReference type="EMBL" id="GAA2092774.1"/>
    </source>
</evidence>
<feature type="compositionally biased region" description="Basic and acidic residues" evidence="1">
    <location>
        <begin position="9"/>
        <end position="18"/>
    </location>
</feature>
<dbReference type="Proteomes" id="UP001500984">
    <property type="component" value="Unassembled WGS sequence"/>
</dbReference>